<keyword evidence="2" id="KW-1185">Reference proteome</keyword>
<evidence type="ECO:0000313" key="2">
    <source>
        <dbReference type="Proteomes" id="UP000266841"/>
    </source>
</evidence>
<sequence length="80" mass="8793">MPVQVVRICLFAALSNPPSKQARLSQGRGYKQGLGGGHDRYIHCTPPMLKKFHCTFCAEIMAAMVKLPEDDLFSCAARAL</sequence>
<comment type="caution">
    <text evidence="1">The sequence shown here is derived from an EMBL/GenBank/DDBJ whole genome shotgun (WGS) entry which is preliminary data.</text>
</comment>
<organism evidence="1 2">
    <name type="scientific">Thalassiosira oceanica</name>
    <name type="common">Marine diatom</name>
    <dbReference type="NCBI Taxonomy" id="159749"/>
    <lineage>
        <taxon>Eukaryota</taxon>
        <taxon>Sar</taxon>
        <taxon>Stramenopiles</taxon>
        <taxon>Ochrophyta</taxon>
        <taxon>Bacillariophyta</taxon>
        <taxon>Coscinodiscophyceae</taxon>
        <taxon>Thalassiosirophycidae</taxon>
        <taxon>Thalassiosirales</taxon>
        <taxon>Thalassiosiraceae</taxon>
        <taxon>Thalassiosira</taxon>
    </lineage>
</organism>
<accession>K0SIJ2</accession>
<gene>
    <name evidence="1" type="ORF">THAOC_18749</name>
</gene>
<dbReference type="Proteomes" id="UP000266841">
    <property type="component" value="Unassembled WGS sequence"/>
</dbReference>
<dbReference type="EMBL" id="AGNL01020649">
    <property type="protein sequence ID" value="EJK60841.1"/>
    <property type="molecule type" value="Genomic_DNA"/>
</dbReference>
<reference evidence="1 2" key="1">
    <citation type="journal article" date="2012" name="Genome Biol.">
        <title>Genome and low-iron response of an oceanic diatom adapted to chronic iron limitation.</title>
        <authorList>
            <person name="Lommer M."/>
            <person name="Specht M."/>
            <person name="Roy A.S."/>
            <person name="Kraemer L."/>
            <person name="Andreson R."/>
            <person name="Gutowska M.A."/>
            <person name="Wolf J."/>
            <person name="Bergner S.V."/>
            <person name="Schilhabel M.B."/>
            <person name="Klostermeier U.C."/>
            <person name="Beiko R.G."/>
            <person name="Rosenstiel P."/>
            <person name="Hippler M."/>
            <person name="Laroche J."/>
        </authorList>
    </citation>
    <scope>NUCLEOTIDE SEQUENCE [LARGE SCALE GENOMIC DNA]</scope>
    <source>
        <strain evidence="1 2">CCMP1005</strain>
    </source>
</reference>
<proteinExistence type="predicted"/>
<dbReference type="AlphaFoldDB" id="K0SIJ2"/>
<evidence type="ECO:0000313" key="1">
    <source>
        <dbReference type="EMBL" id="EJK60841.1"/>
    </source>
</evidence>
<name>K0SIJ2_THAOC</name>
<protein>
    <submittedName>
        <fullName evidence="1">Uncharacterized protein</fullName>
    </submittedName>
</protein>